<name>A0ABM1N513_NICVS</name>
<evidence type="ECO:0000256" key="1">
    <source>
        <dbReference type="SAM" id="MobiDB-lite"/>
    </source>
</evidence>
<evidence type="ECO:0000313" key="2">
    <source>
        <dbReference type="Proteomes" id="UP000695000"/>
    </source>
</evidence>
<sequence>MDETNYFSYLERLEELENKKQVLLLKKKQRALSDRLNTLRSLRNQYRTSLGEIKESSSFISSHGKELEVILKNENSDYMNVSKESGRNLQRMMALIKDVMQYSDSIDCPVDLDEGKTTRFIKDATKQIVDLKQVHDDCESLISNVQTLLSNDGTENENPGADFEISSSKKQRQRRSILSESSFLNTFQANNLSASSPIANHSSCSNRKNSVFL</sequence>
<accession>A0ABM1N513</accession>
<dbReference type="GeneID" id="108566512"/>
<dbReference type="RefSeq" id="XP_017781913.1">
    <property type="nucleotide sequence ID" value="XM_017926424.1"/>
</dbReference>
<proteinExistence type="predicted"/>
<reference evidence="3" key="1">
    <citation type="submission" date="2025-08" db="UniProtKB">
        <authorList>
            <consortium name="RefSeq"/>
        </authorList>
    </citation>
    <scope>IDENTIFICATION</scope>
    <source>
        <tissue evidence="3">Whole Larva</tissue>
    </source>
</reference>
<keyword evidence="2" id="KW-1185">Reference proteome</keyword>
<protein>
    <submittedName>
        <fullName evidence="3">Uncharacterized protein LOC108566512</fullName>
    </submittedName>
</protein>
<evidence type="ECO:0000313" key="3">
    <source>
        <dbReference type="RefSeq" id="XP_017781913.1"/>
    </source>
</evidence>
<organism evidence="2 3">
    <name type="scientific">Nicrophorus vespilloides</name>
    <name type="common">Boreal carrion beetle</name>
    <dbReference type="NCBI Taxonomy" id="110193"/>
    <lineage>
        <taxon>Eukaryota</taxon>
        <taxon>Metazoa</taxon>
        <taxon>Ecdysozoa</taxon>
        <taxon>Arthropoda</taxon>
        <taxon>Hexapoda</taxon>
        <taxon>Insecta</taxon>
        <taxon>Pterygota</taxon>
        <taxon>Neoptera</taxon>
        <taxon>Endopterygota</taxon>
        <taxon>Coleoptera</taxon>
        <taxon>Polyphaga</taxon>
        <taxon>Staphyliniformia</taxon>
        <taxon>Silphidae</taxon>
        <taxon>Nicrophorinae</taxon>
        <taxon>Nicrophorus</taxon>
    </lineage>
</organism>
<gene>
    <name evidence="3" type="primary">LOC108566512</name>
</gene>
<feature type="region of interest" description="Disordered" evidence="1">
    <location>
        <begin position="150"/>
        <end position="172"/>
    </location>
</feature>
<dbReference type="Proteomes" id="UP000695000">
    <property type="component" value="Unplaced"/>
</dbReference>